<dbReference type="PROSITE" id="PS52016">
    <property type="entry name" value="TONB_DEPENDENT_REC_3"/>
    <property type="match status" value="1"/>
</dbReference>
<keyword evidence="5 10" id="KW-0812">Transmembrane</keyword>
<sequence>MNQYRRDNKMKPIQLAVAMLVGGFAVGAYAQQAQESDKQVEKVFITGSNIKTIDSETASPLQILKREDIVRQGVTNVSDLIANISASSSQGNLTDIGGSNSFAPGGTEASLRNLGAQSTLVLVNGRRIATFGFANFTEVFSNVDSIPIDAVERVEVLKSGASAIYGSDAVAGVINIITRQNYQGVEVSADTQKSIQSHKFGTSKASITAGFGDYANDGFNVLVNADLFKRQSVMWSEVQQYTNPALIATSPNFGALSTYSHGNLIDGANSTPLPGCDPGLIRGGLCKYNRSQQYQAIPEATRSNFYSTGTFNLGDGTQAFAEVSYSKGKTNYISPVPLYGAQSPTTWGNPSTGQPLTFNYLGLAANDPINTTGDDGAEIRLRFLDAPSYNNVEGTQYRVLGGLRGSFKAFDWEAAAGVMGSKVTSTSQGTFSSSGFIKEIGDYNNFYGNTNPNVGLSYNATDPNFFNQPGGYRAGGTNSASVLNTLFPVYFSTGKTQAEFADAKISGPIYNLPAGPINVAFGAELRHESMVLDDSNNLKTGDIVGYGISEANSSRNIESVYSEFSIPVLKNLEVTPALRLDKFPNLSAHFSPKLAALYSPTDSLKFRATIEHGFRAPNLIESANSLKFAFDPGVQDPLRCAAATQLQNDLNKAAANPALTAQQAALISARALAVQGNECSASIPDEVKNNPGLKPETSKSYSLGIVFEPVKGYATTLDFFSIDRSNVIGLQGAQQLLNQASVGATPAGSIVNRRPFNTAADQSFLSNDAALGGQNDFTTYGVTAGAVQDIIRAMQNISEQKTSGIDIAFLGKQSLGQFGSLRETLDGTYTLKFYDTSVSTLSDNLVGSYYIPHFAANFTLVWDFKSFSNSLRYNYTGGFSEQAGQQDTNWNAAGCAANNLTPAQCHVASHRTTDYAISYNGIKNLTLGLNVINVFQQKAPIDIKGFGLGATYGTNLQDAQGRILNLSANYKFY</sequence>
<keyword evidence="9 10" id="KW-0998">Cell outer membrane</keyword>
<gene>
    <name evidence="15" type="ORF">E2I14_10825</name>
</gene>
<dbReference type="InterPro" id="IPR000531">
    <property type="entry name" value="Beta-barrel_TonB"/>
</dbReference>
<dbReference type="PANTHER" id="PTHR47234">
    <property type="match status" value="1"/>
</dbReference>
<evidence type="ECO:0000256" key="5">
    <source>
        <dbReference type="ARBA" id="ARBA00022692"/>
    </source>
</evidence>
<comment type="similarity">
    <text evidence="2 10 11">Belongs to the TonB-dependent receptor family.</text>
</comment>
<comment type="subcellular location">
    <subcellularLocation>
        <location evidence="1 10">Cell outer membrane</location>
        <topology evidence="1 10">Multi-pass membrane protein</topology>
    </subcellularLocation>
</comment>
<feature type="chain" id="PRO_5020589188" evidence="12">
    <location>
        <begin position="31"/>
        <end position="973"/>
    </location>
</feature>
<evidence type="ECO:0000259" key="13">
    <source>
        <dbReference type="Pfam" id="PF00593"/>
    </source>
</evidence>
<keyword evidence="8 15" id="KW-0675">Receptor</keyword>
<dbReference type="InterPro" id="IPR036942">
    <property type="entry name" value="Beta-barrel_TonB_sf"/>
</dbReference>
<evidence type="ECO:0000256" key="4">
    <source>
        <dbReference type="ARBA" id="ARBA00022452"/>
    </source>
</evidence>
<name>A0A4R5W1M2_9BURK</name>
<dbReference type="Proteomes" id="UP000294829">
    <property type="component" value="Unassembled WGS sequence"/>
</dbReference>
<evidence type="ECO:0000313" key="15">
    <source>
        <dbReference type="EMBL" id="TDK66076.1"/>
    </source>
</evidence>
<evidence type="ECO:0000256" key="6">
    <source>
        <dbReference type="ARBA" id="ARBA00023077"/>
    </source>
</evidence>
<keyword evidence="16" id="KW-1185">Reference proteome</keyword>
<evidence type="ECO:0000256" key="9">
    <source>
        <dbReference type="ARBA" id="ARBA00023237"/>
    </source>
</evidence>
<dbReference type="GO" id="GO:0009279">
    <property type="term" value="C:cell outer membrane"/>
    <property type="evidence" value="ECO:0007669"/>
    <property type="project" value="UniProtKB-SubCell"/>
</dbReference>
<dbReference type="AlphaFoldDB" id="A0A4R5W1M2"/>
<proteinExistence type="inferred from homology"/>
<keyword evidence="6 11" id="KW-0798">TonB box</keyword>
<keyword evidence="4 10" id="KW-1134">Transmembrane beta strand</keyword>
<evidence type="ECO:0000256" key="11">
    <source>
        <dbReference type="RuleBase" id="RU003357"/>
    </source>
</evidence>
<evidence type="ECO:0000256" key="1">
    <source>
        <dbReference type="ARBA" id="ARBA00004571"/>
    </source>
</evidence>
<evidence type="ECO:0000259" key="14">
    <source>
        <dbReference type="Pfam" id="PF07715"/>
    </source>
</evidence>
<evidence type="ECO:0000313" key="16">
    <source>
        <dbReference type="Proteomes" id="UP000294829"/>
    </source>
</evidence>
<dbReference type="PANTHER" id="PTHR47234:SF2">
    <property type="entry name" value="TONB-DEPENDENT RECEPTOR"/>
    <property type="match status" value="1"/>
</dbReference>
<keyword evidence="7 10" id="KW-0472">Membrane</keyword>
<dbReference type="InterPro" id="IPR039426">
    <property type="entry name" value="TonB-dep_rcpt-like"/>
</dbReference>
<keyword evidence="12" id="KW-0732">Signal</keyword>
<reference evidence="15 16" key="1">
    <citation type="submission" date="2019-03" db="EMBL/GenBank/DDBJ databases">
        <title>Sapientia aquatica gen. nov., sp. nov., isolated from a crater lake.</title>
        <authorList>
            <person name="Felfoldi T."/>
            <person name="Szabo A."/>
            <person name="Toth E."/>
            <person name="Schumann P."/>
            <person name="Keki Z."/>
            <person name="Marialigeti K."/>
            <person name="Mathe I."/>
        </authorList>
    </citation>
    <scope>NUCLEOTIDE SEQUENCE [LARGE SCALE GENOMIC DNA]</scope>
    <source>
        <strain evidence="15 16">SA-152</strain>
    </source>
</reference>
<dbReference type="InterPro" id="IPR012910">
    <property type="entry name" value="Plug_dom"/>
</dbReference>
<evidence type="ECO:0000256" key="12">
    <source>
        <dbReference type="SAM" id="SignalP"/>
    </source>
</evidence>
<dbReference type="Pfam" id="PF07715">
    <property type="entry name" value="Plug"/>
    <property type="match status" value="1"/>
</dbReference>
<comment type="caution">
    <text evidence="15">The sequence shown here is derived from an EMBL/GenBank/DDBJ whole genome shotgun (WGS) entry which is preliminary data.</text>
</comment>
<dbReference type="Gene3D" id="2.170.130.10">
    <property type="entry name" value="TonB-dependent receptor, plug domain"/>
    <property type="match status" value="1"/>
</dbReference>
<feature type="domain" description="TonB-dependent receptor plug" evidence="14">
    <location>
        <begin position="55"/>
        <end position="173"/>
    </location>
</feature>
<dbReference type="Pfam" id="PF00593">
    <property type="entry name" value="TonB_dep_Rec_b-barrel"/>
    <property type="match status" value="1"/>
</dbReference>
<feature type="domain" description="TonB-dependent receptor-like beta-barrel" evidence="13">
    <location>
        <begin position="495"/>
        <end position="934"/>
    </location>
</feature>
<evidence type="ECO:0000256" key="2">
    <source>
        <dbReference type="ARBA" id="ARBA00009810"/>
    </source>
</evidence>
<feature type="signal peptide" evidence="12">
    <location>
        <begin position="1"/>
        <end position="30"/>
    </location>
</feature>
<evidence type="ECO:0000256" key="7">
    <source>
        <dbReference type="ARBA" id="ARBA00023136"/>
    </source>
</evidence>
<organism evidence="15 16">
    <name type="scientific">Sapientia aquatica</name>
    <dbReference type="NCBI Taxonomy" id="1549640"/>
    <lineage>
        <taxon>Bacteria</taxon>
        <taxon>Pseudomonadati</taxon>
        <taxon>Pseudomonadota</taxon>
        <taxon>Betaproteobacteria</taxon>
        <taxon>Burkholderiales</taxon>
        <taxon>Oxalobacteraceae</taxon>
        <taxon>Sapientia</taxon>
    </lineage>
</organism>
<dbReference type="EMBL" id="SMYL01000004">
    <property type="protein sequence ID" value="TDK66076.1"/>
    <property type="molecule type" value="Genomic_DNA"/>
</dbReference>
<evidence type="ECO:0000256" key="8">
    <source>
        <dbReference type="ARBA" id="ARBA00023170"/>
    </source>
</evidence>
<dbReference type="Gene3D" id="2.40.170.20">
    <property type="entry name" value="TonB-dependent receptor, beta-barrel domain"/>
    <property type="match status" value="1"/>
</dbReference>
<evidence type="ECO:0000256" key="10">
    <source>
        <dbReference type="PROSITE-ProRule" id="PRU01360"/>
    </source>
</evidence>
<accession>A0A4R5W1M2</accession>
<protein>
    <submittedName>
        <fullName evidence="15">TonB-dependent receptor</fullName>
    </submittedName>
</protein>
<dbReference type="InterPro" id="IPR037066">
    <property type="entry name" value="Plug_dom_sf"/>
</dbReference>
<keyword evidence="3 10" id="KW-0813">Transport</keyword>
<dbReference type="OrthoDB" id="8530571at2"/>
<dbReference type="SUPFAM" id="SSF56935">
    <property type="entry name" value="Porins"/>
    <property type="match status" value="1"/>
</dbReference>
<evidence type="ECO:0000256" key="3">
    <source>
        <dbReference type="ARBA" id="ARBA00022448"/>
    </source>
</evidence>